<sequence length="181" mass="20844">MELLAELSDFDAGDFRVALNNKYQLRRASRAVILNDFNQIALLFVSKNNYHKLPGGGIEQGENVTEALIREVLEEVGAEISVHSEVGVIIEYRNKHEMMQLSYCFLARLEKIKEAPSYTEEEKSNGFALKWVDMEKALALLNDDRPKDYVGKLIRKRDYIFLTKAKELIMNVNGEKEWNKS</sequence>
<evidence type="ECO:0000256" key="3">
    <source>
        <dbReference type="RuleBase" id="RU003476"/>
    </source>
</evidence>
<dbReference type="Gene3D" id="3.90.79.10">
    <property type="entry name" value="Nucleoside Triphosphate Pyrophosphohydrolase"/>
    <property type="match status" value="1"/>
</dbReference>
<gene>
    <name evidence="5" type="ORF">P4H66_10960</name>
</gene>
<comment type="caution">
    <text evidence="5">The sequence shown here is derived from an EMBL/GenBank/DDBJ whole genome shotgun (WGS) entry which is preliminary data.</text>
</comment>
<dbReference type="PROSITE" id="PS00893">
    <property type="entry name" value="NUDIX_BOX"/>
    <property type="match status" value="1"/>
</dbReference>
<evidence type="ECO:0000256" key="1">
    <source>
        <dbReference type="ARBA" id="ARBA00001946"/>
    </source>
</evidence>
<dbReference type="PRINTS" id="PR00502">
    <property type="entry name" value="NUDIXFAMILY"/>
</dbReference>
<evidence type="ECO:0000259" key="4">
    <source>
        <dbReference type="PROSITE" id="PS51462"/>
    </source>
</evidence>
<comment type="cofactor">
    <cofactor evidence="1">
        <name>Mg(2+)</name>
        <dbReference type="ChEBI" id="CHEBI:18420"/>
    </cofactor>
</comment>
<keyword evidence="2 3" id="KW-0378">Hydrolase</keyword>
<protein>
    <submittedName>
        <fullName evidence="5">NUDIX domain-containing protein</fullName>
    </submittedName>
</protein>
<dbReference type="Pfam" id="PF00293">
    <property type="entry name" value="NUDIX"/>
    <property type="match status" value="1"/>
</dbReference>
<evidence type="ECO:0000256" key="2">
    <source>
        <dbReference type="ARBA" id="ARBA00022801"/>
    </source>
</evidence>
<name>A0ABU6GNW0_9BACL</name>
<feature type="domain" description="Nudix hydrolase" evidence="4">
    <location>
        <begin position="24"/>
        <end position="154"/>
    </location>
</feature>
<dbReference type="InterPro" id="IPR020084">
    <property type="entry name" value="NUDIX_hydrolase_CS"/>
</dbReference>
<dbReference type="SUPFAM" id="SSF55811">
    <property type="entry name" value="Nudix"/>
    <property type="match status" value="1"/>
</dbReference>
<comment type="similarity">
    <text evidence="3">Belongs to the Nudix hydrolase family.</text>
</comment>
<dbReference type="Proteomes" id="UP001344632">
    <property type="component" value="Unassembled WGS sequence"/>
</dbReference>
<dbReference type="RefSeq" id="WP_326088031.1">
    <property type="nucleotide sequence ID" value="NZ_JARLKZ010000006.1"/>
</dbReference>
<proteinExistence type="inferred from homology"/>
<dbReference type="PANTHER" id="PTHR43046:SF15">
    <property type="entry name" value="MUTT_NUDIX FAMILY PROTEIN"/>
    <property type="match status" value="1"/>
</dbReference>
<dbReference type="InterPro" id="IPR000086">
    <property type="entry name" value="NUDIX_hydrolase_dom"/>
</dbReference>
<reference evidence="5 6" key="1">
    <citation type="submission" date="2023-03" db="EMBL/GenBank/DDBJ databases">
        <title>Bacillus Genome Sequencing.</title>
        <authorList>
            <person name="Dunlap C."/>
        </authorList>
    </citation>
    <scope>NUCLEOTIDE SEQUENCE [LARGE SCALE GENOMIC DNA]</scope>
    <source>
        <strain evidence="5 6">BD-525</strain>
    </source>
</reference>
<evidence type="ECO:0000313" key="6">
    <source>
        <dbReference type="Proteomes" id="UP001344632"/>
    </source>
</evidence>
<keyword evidence="6" id="KW-1185">Reference proteome</keyword>
<dbReference type="EMBL" id="JARLKZ010000006">
    <property type="protein sequence ID" value="MEC0240370.1"/>
    <property type="molecule type" value="Genomic_DNA"/>
</dbReference>
<organism evidence="5 6">
    <name type="scientific">Paenibacillus dokdonensis</name>
    <dbReference type="NCBI Taxonomy" id="2567944"/>
    <lineage>
        <taxon>Bacteria</taxon>
        <taxon>Bacillati</taxon>
        <taxon>Bacillota</taxon>
        <taxon>Bacilli</taxon>
        <taxon>Bacillales</taxon>
        <taxon>Paenibacillaceae</taxon>
        <taxon>Paenibacillus</taxon>
    </lineage>
</organism>
<dbReference type="PROSITE" id="PS51462">
    <property type="entry name" value="NUDIX"/>
    <property type="match status" value="1"/>
</dbReference>
<dbReference type="InterPro" id="IPR015797">
    <property type="entry name" value="NUDIX_hydrolase-like_dom_sf"/>
</dbReference>
<dbReference type="InterPro" id="IPR020476">
    <property type="entry name" value="Nudix_hydrolase"/>
</dbReference>
<evidence type="ECO:0000313" key="5">
    <source>
        <dbReference type="EMBL" id="MEC0240370.1"/>
    </source>
</evidence>
<accession>A0ABU6GNW0</accession>
<dbReference type="PANTHER" id="PTHR43046">
    <property type="entry name" value="GDP-MANNOSE MANNOSYL HYDROLASE"/>
    <property type="match status" value="1"/>
</dbReference>